<evidence type="ECO:0000256" key="2">
    <source>
        <dbReference type="ARBA" id="ARBA00008038"/>
    </source>
</evidence>
<keyword evidence="3" id="KW-0813">Transport</keyword>
<sequence>MLDRSTNIGFILGFTLIIGAIVLQGDIVIFASFSSFLMVSGGIVAATMINYSFEDIKNSFETIKKMMSAKSVDLRTDMELMRMFARKIRTDGLLAIDSDVANIEDEFLKNGMQLAVDGFNQESLANILRDEIQAQERQLKVSVKVLDSMAEYAPAFGMIGTVIGMVLMLQNISDPESLGAGLSVALITTLYGTVFANMLLGPLAGKLQYLSKLDLNRKEMFRVGILSMVEGENPRIMEKKMLIHVDPKSRAEYKKFHEELSIGNDRDKKLYDQWIEIQDEEWETLNKNLEMETGS</sequence>
<dbReference type="PANTHER" id="PTHR30433">
    <property type="entry name" value="CHEMOTAXIS PROTEIN MOTA"/>
    <property type="match status" value="1"/>
</dbReference>
<evidence type="ECO:0000256" key="1">
    <source>
        <dbReference type="ARBA" id="ARBA00004651"/>
    </source>
</evidence>
<reference evidence="11 12" key="1">
    <citation type="submission" date="2020-02" db="EMBL/GenBank/DDBJ databases">
        <title>Aliifodinibius halophilus 2W32, complete genome.</title>
        <authorList>
            <person name="Li Y."/>
            <person name="Wu S."/>
        </authorList>
    </citation>
    <scope>NUCLEOTIDE SEQUENCE [LARGE SCALE GENOMIC DNA]</scope>
    <source>
        <strain evidence="11 12">2W32</strain>
    </source>
</reference>
<comment type="similarity">
    <text evidence="2">Belongs to the MotA family.</text>
</comment>
<evidence type="ECO:0000256" key="3">
    <source>
        <dbReference type="ARBA" id="ARBA00022448"/>
    </source>
</evidence>
<dbReference type="GO" id="GO:0006935">
    <property type="term" value="P:chemotaxis"/>
    <property type="evidence" value="ECO:0007669"/>
    <property type="project" value="InterPro"/>
</dbReference>
<feature type="transmembrane region" description="Helical" evidence="9">
    <location>
        <begin position="7"/>
        <end position="23"/>
    </location>
</feature>
<dbReference type="AlphaFoldDB" id="A0A6M1T2E0"/>
<keyword evidence="6" id="KW-0283">Flagellar rotation</keyword>
<dbReference type="GO" id="GO:0005886">
    <property type="term" value="C:plasma membrane"/>
    <property type="evidence" value="ECO:0007669"/>
    <property type="project" value="UniProtKB-SubCell"/>
</dbReference>
<comment type="subcellular location">
    <subcellularLocation>
        <location evidence="1">Cell membrane</location>
        <topology evidence="1">Multi-pass membrane protein</topology>
    </subcellularLocation>
</comment>
<dbReference type="InterPro" id="IPR047055">
    <property type="entry name" value="MotA-like"/>
</dbReference>
<feature type="transmembrane region" description="Helical" evidence="9">
    <location>
        <begin position="178"/>
        <end position="200"/>
    </location>
</feature>
<feature type="transmembrane region" description="Helical" evidence="9">
    <location>
        <begin position="29"/>
        <end position="51"/>
    </location>
</feature>
<keyword evidence="5 9" id="KW-0812">Transmembrane</keyword>
<dbReference type="InterPro" id="IPR000540">
    <property type="entry name" value="Flag_MotA_CS"/>
</dbReference>
<evidence type="ECO:0000256" key="6">
    <source>
        <dbReference type="ARBA" id="ARBA00022779"/>
    </source>
</evidence>
<evidence type="ECO:0000256" key="8">
    <source>
        <dbReference type="ARBA" id="ARBA00023136"/>
    </source>
</evidence>
<keyword evidence="12" id="KW-1185">Reference proteome</keyword>
<protein>
    <submittedName>
        <fullName evidence="11">Motility protein A</fullName>
    </submittedName>
</protein>
<proteinExistence type="inferred from homology"/>
<dbReference type="InterPro" id="IPR002898">
    <property type="entry name" value="MotA_ExbB_proton_chnl"/>
</dbReference>
<keyword evidence="8 9" id="KW-0472">Membrane</keyword>
<name>A0A6M1T2E0_9BACT</name>
<accession>A0A6M1T2E0</accession>
<keyword evidence="7 9" id="KW-1133">Transmembrane helix</keyword>
<feature type="transmembrane region" description="Helical" evidence="9">
    <location>
        <begin position="152"/>
        <end position="172"/>
    </location>
</feature>
<evidence type="ECO:0000313" key="11">
    <source>
        <dbReference type="EMBL" id="NGP87395.1"/>
    </source>
</evidence>
<dbReference type="EMBL" id="JAALLS010000003">
    <property type="protein sequence ID" value="NGP87395.1"/>
    <property type="molecule type" value="Genomic_DNA"/>
</dbReference>
<evidence type="ECO:0000313" key="12">
    <source>
        <dbReference type="Proteomes" id="UP000479132"/>
    </source>
</evidence>
<evidence type="ECO:0000256" key="7">
    <source>
        <dbReference type="ARBA" id="ARBA00022989"/>
    </source>
</evidence>
<dbReference type="PROSITE" id="PS01307">
    <property type="entry name" value="MOTA"/>
    <property type="match status" value="1"/>
</dbReference>
<evidence type="ECO:0000256" key="5">
    <source>
        <dbReference type="ARBA" id="ARBA00022692"/>
    </source>
</evidence>
<dbReference type="Pfam" id="PF01618">
    <property type="entry name" value="MotA_ExbB"/>
    <property type="match status" value="1"/>
</dbReference>
<gene>
    <name evidence="11" type="ORF">G3569_03430</name>
</gene>
<organism evidence="11 12">
    <name type="scientific">Fodinibius halophilus</name>
    <dbReference type="NCBI Taxonomy" id="1736908"/>
    <lineage>
        <taxon>Bacteria</taxon>
        <taxon>Pseudomonadati</taxon>
        <taxon>Balneolota</taxon>
        <taxon>Balneolia</taxon>
        <taxon>Balneolales</taxon>
        <taxon>Balneolaceae</taxon>
        <taxon>Fodinibius</taxon>
    </lineage>
</organism>
<dbReference type="GO" id="GO:0071978">
    <property type="term" value="P:bacterial-type flagellum-dependent swarming motility"/>
    <property type="evidence" value="ECO:0007669"/>
    <property type="project" value="InterPro"/>
</dbReference>
<comment type="caution">
    <text evidence="11">The sequence shown here is derived from an EMBL/GenBank/DDBJ whole genome shotgun (WGS) entry which is preliminary data.</text>
</comment>
<dbReference type="PANTHER" id="PTHR30433:SF2">
    <property type="entry name" value="MOTILITY PROTEIN A"/>
    <property type="match status" value="1"/>
</dbReference>
<feature type="domain" description="MotA/TolQ/ExbB proton channel" evidence="10">
    <location>
        <begin position="101"/>
        <end position="219"/>
    </location>
</feature>
<keyword evidence="4" id="KW-1003">Cell membrane</keyword>
<evidence type="ECO:0000256" key="4">
    <source>
        <dbReference type="ARBA" id="ARBA00022475"/>
    </source>
</evidence>
<evidence type="ECO:0000256" key="9">
    <source>
        <dbReference type="SAM" id="Phobius"/>
    </source>
</evidence>
<evidence type="ECO:0000259" key="10">
    <source>
        <dbReference type="Pfam" id="PF01618"/>
    </source>
</evidence>
<dbReference type="Proteomes" id="UP000479132">
    <property type="component" value="Unassembled WGS sequence"/>
</dbReference>
<dbReference type="RefSeq" id="WP_165266112.1">
    <property type="nucleotide sequence ID" value="NZ_JAALLS010000003.1"/>
</dbReference>